<dbReference type="EMBL" id="JAEUBD010001571">
    <property type="protein sequence ID" value="KAH3658744.1"/>
    <property type="molecule type" value="Genomic_DNA"/>
</dbReference>
<reference evidence="1" key="2">
    <citation type="submission" date="2021-01" db="EMBL/GenBank/DDBJ databases">
        <authorList>
            <person name="Schikora-Tamarit M.A."/>
        </authorList>
    </citation>
    <scope>NUCLEOTIDE SEQUENCE</scope>
    <source>
        <strain evidence="1">NCAIM Y.01608</strain>
    </source>
</reference>
<comment type="caution">
    <text evidence="1">The sequence shown here is derived from an EMBL/GenBank/DDBJ whole genome shotgun (WGS) entry which is preliminary data.</text>
</comment>
<gene>
    <name evidence="1" type="ORF">OGATHE_006469</name>
</gene>
<name>A0A9P8SY05_9ASCO</name>
<dbReference type="AlphaFoldDB" id="A0A9P8SY05"/>
<organism evidence="1 2">
    <name type="scientific">Ogataea polymorpha</name>
    <dbReference type="NCBI Taxonomy" id="460523"/>
    <lineage>
        <taxon>Eukaryota</taxon>
        <taxon>Fungi</taxon>
        <taxon>Dikarya</taxon>
        <taxon>Ascomycota</taxon>
        <taxon>Saccharomycotina</taxon>
        <taxon>Pichiomycetes</taxon>
        <taxon>Pichiales</taxon>
        <taxon>Pichiaceae</taxon>
        <taxon>Ogataea</taxon>
    </lineage>
</organism>
<sequence length="253" mass="26671">MASVAPAARAASLITSCSLSESEDILLMATITSTPPGSVPASFRAILSARTEEAPIEILANGPACTNTGVPSRVCMRLGLMASFMMAVRAPAHPRSSQVIGSPDFDEATTIFPSLSLISFKDDDRAKIAITSEATVMSKPVSLVRPFSVGAWLMVIPLSDLSFRSSTLFQVIVLGSTSSLTNLETSSSVHFLGSLVSRPSFFTRGSKPIGMSLEPSFFSGHSLFHRALSLWVASWNILVSSAAASKLLAMPTA</sequence>
<reference evidence="1" key="1">
    <citation type="journal article" date="2021" name="Open Biol.">
        <title>Shared evolutionary footprints suggest mitochondrial oxidative damage underlies multiple complex I losses in fungi.</title>
        <authorList>
            <person name="Schikora-Tamarit M.A."/>
            <person name="Marcet-Houben M."/>
            <person name="Nosek J."/>
            <person name="Gabaldon T."/>
        </authorList>
    </citation>
    <scope>NUCLEOTIDE SEQUENCE</scope>
    <source>
        <strain evidence="1">NCAIM Y.01608</strain>
    </source>
</reference>
<evidence type="ECO:0000313" key="2">
    <source>
        <dbReference type="Proteomes" id="UP000788993"/>
    </source>
</evidence>
<evidence type="ECO:0000313" key="1">
    <source>
        <dbReference type="EMBL" id="KAH3658744.1"/>
    </source>
</evidence>
<keyword evidence="2" id="KW-1185">Reference proteome</keyword>
<dbReference type="Proteomes" id="UP000788993">
    <property type="component" value="Unassembled WGS sequence"/>
</dbReference>
<proteinExistence type="predicted"/>
<accession>A0A9P8SY05</accession>
<protein>
    <submittedName>
        <fullName evidence="1">Uncharacterized protein</fullName>
    </submittedName>
</protein>